<sequence>MDRKSIPPAAGNEERPSSPQVSVSPHTPSQPEDLPPAYTTNGALQTADTSVSTLDIIKQFPRIDYSSYRPPSSSISSDHTKITTSHRPFCKSAATLTKFIQQQAALPPRPFIRIKGISESGNTEFNLKIDLLPYLYRTREPWNYFSLKSDTDAEPSSSRGPSFRRSQSSNRSLETWAKEFCSDSASIKTFTLERQVVNFDIERLAGLVRNTFADLRFRGQLEVQMETTFTKVVVDNQPTKGAGAFFRPLVSAFVGSKDYEVVKAVWPFARSAPDESSSSTREFATISELAWWKEWKVAAAKAAFERRTGWVTTEDRLEVVMTGWLQDATERPMW</sequence>
<dbReference type="Proteomes" id="UP000664169">
    <property type="component" value="Unassembled WGS sequence"/>
</dbReference>
<dbReference type="EMBL" id="CAJPDQ010000005">
    <property type="protein sequence ID" value="CAF9910097.1"/>
    <property type="molecule type" value="Genomic_DNA"/>
</dbReference>
<comment type="caution">
    <text evidence="2">The sequence shown here is derived from an EMBL/GenBank/DDBJ whole genome shotgun (WGS) entry which is preliminary data.</text>
</comment>
<dbReference type="OrthoDB" id="203796at2759"/>
<accession>A0A8H3ETQ6</accession>
<feature type="compositionally biased region" description="Polar residues" evidence="1">
    <location>
        <begin position="17"/>
        <end position="30"/>
    </location>
</feature>
<name>A0A8H3ETQ6_9LECA</name>
<proteinExistence type="predicted"/>
<protein>
    <submittedName>
        <fullName evidence="2">Uncharacterized protein</fullName>
    </submittedName>
</protein>
<feature type="region of interest" description="Disordered" evidence="1">
    <location>
        <begin position="1"/>
        <end position="42"/>
    </location>
</feature>
<dbReference type="PANTHER" id="PTHR37848:SF1">
    <property type="entry name" value="SUN DOMAIN-CONTAINING PROTEIN"/>
    <property type="match status" value="1"/>
</dbReference>
<gene>
    <name evidence="2" type="ORF">GOMPHAMPRED_006953</name>
</gene>
<dbReference type="AlphaFoldDB" id="A0A8H3ETQ6"/>
<organism evidence="2 3">
    <name type="scientific">Gomphillus americanus</name>
    <dbReference type="NCBI Taxonomy" id="1940652"/>
    <lineage>
        <taxon>Eukaryota</taxon>
        <taxon>Fungi</taxon>
        <taxon>Dikarya</taxon>
        <taxon>Ascomycota</taxon>
        <taxon>Pezizomycotina</taxon>
        <taxon>Lecanoromycetes</taxon>
        <taxon>OSLEUM clade</taxon>
        <taxon>Ostropomycetidae</taxon>
        <taxon>Ostropales</taxon>
        <taxon>Graphidaceae</taxon>
        <taxon>Gomphilloideae</taxon>
        <taxon>Gomphillus</taxon>
    </lineage>
</organism>
<evidence type="ECO:0000313" key="3">
    <source>
        <dbReference type="Proteomes" id="UP000664169"/>
    </source>
</evidence>
<dbReference type="PANTHER" id="PTHR37848">
    <property type="entry name" value="EXPRESSED PROTEIN"/>
    <property type="match status" value="1"/>
</dbReference>
<evidence type="ECO:0000313" key="2">
    <source>
        <dbReference type="EMBL" id="CAF9910097.1"/>
    </source>
</evidence>
<keyword evidence="3" id="KW-1185">Reference proteome</keyword>
<evidence type="ECO:0000256" key="1">
    <source>
        <dbReference type="SAM" id="MobiDB-lite"/>
    </source>
</evidence>
<reference evidence="2" key="1">
    <citation type="submission" date="2021-03" db="EMBL/GenBank/DDBJ databases">
        <authorList>
            <person name="Tagirdzhanova G."/>
        </authorList>
    </citation>
    <scope>NUCLEOTIDE SEQUENCE</scope>
</reference>